<feature type="transmembrane region" description="Helical" evidence="5">
    <location>
        <begin position="12"/>
        <end position="32"/>
    </location>
</feature>
<evidence type="ECO:0000256" key="3">
    <source>
        <dbReference type="ARBA" id="ARBA00022989"/>
    </source>
</evidence>
<dbReference type="GO" id="GO:0016020">
    <property type="term" value="C:membrane"/>
    <property type="evidence" value="ECO:0007669"/>
    <property type="project" value="UniProtKB-SubCell"/>
</dbReference>
<keyword evidence="3 5" id="KW-1133">Transmembrane helix</keyword>
<dbReference type="Proteomes" id="UP000250918">
    <property type="component" value="Unassembled WGS sequence"/>
</dbReference>
<dbReference type="InterPro" id="IPR050475">
    <property type="entry name" value="Prenyltransferase_related"/>
</dbReference>
<protein>
    <recommendedName>
        <fullName evidence="8">Ubiquinone biosynthesis protein UbiA</fullName>
    </recommendedName>
</protein>
<dbReference type="Pfam" id="PF01040">
    <property type="entry name" value="UbiA"/>
    <property type="match status" value="1"/>
</dbReference>
<dbReference type="Gene3D" id="1.10.357.140">
    <property type="entry name" value="UbiA prenyltransferase"/>
    <property type="match status" value="1"/>
</dbReference>
<dbReference type="InterPro" id="IPR044878">
    <property type="entry name" value="UbiA_sf"/>
</dbReference>
<feature type="transmembrane region" description="Helical" evidence="5">
    <location>
        <begin position="93"/>
        <end position="126"/>
    </location>
</feature>
<keyword evidence="4 5" id="KW-0472">Membrane</keyword>
<feature type="transmembrane region" description="Helical" evidence="5">
    <location>
        <begin position="232"/>
        <end position="255"/>
    </location>
</feature>
<evidence type="ECO:0000313" key="6">
    <source>
        <dbReference type="EMBL" id="PWB68385.1"/>
    </source>
</evidence>
<evidence type="ECO:0000256" key="2">
    <source>
        <dbReference type="ARBA" id="ARBA00022692"/>
    </source>
</evidence>
<feature type="transmembrane region" description="Helical" evidence="5">
    <location>
        <begin position="206"/>
        <end position="226"/>
    </location>
</feature>
<feature type="transmembrane region" description="Helical" evidence="5">
    <location>
        <begin position="174"/>
        <end position="194"/>
    </location>
</feature>
<comment type="subcellular location">
    <subcellularLocation>
        <location evidence="1">Membrane</location>
        <topology evidence="1">Multi-pass membrane protein</topology>
    </subcellularLocation>
</comment>
<feature type="transmembrane region" description="Helical" evidence="5">
    <location>
        <begin position="138"/>
        <end position="162"/>
    </location>
</feature>
<evidence type="ECO:0000256" key="5">
    <source>
        <dbReference type="SAM" id="Phobius"/>
    </source>
</evidence>
<comment type="caution">
    <text evidence="6">The sequence shown here is derived from an EMBL/GenBank/DDBJ whole genome shotgun (WGS) entry which is preliminary data.</text>
</comment>
<evidence type="ECO:0008006" key="8">
    <source>
        <dbReference type="Google" id="ProtNLM"/>
    </source>
</evidence>
<gene>
    <name evidence="6" type="ORF">C3F09_11805</name>
</gene>
<dbReference type="PANTHER" id="PTHR42723">
    <property type="entry name" value="CHLOROPHYLL SYNTHASE"/>
    <property type="match status" value="1"/>
</dbReference>
<feature type="transmembrane region" description="Helical" evidence="5">
    <location>
        <begin position="267"/>
        <end position="295"/>
    </location>
</feature>
<evidence type="ECO:0000256" key="1">
    <source>
        <dbReference type="ARBA" id="ARBA00004141"/>
    </source>
</evidence>
<accession>A0A855WUY4</accession>
<keyword evidence="2 5" id="KW-0812">Transmembrane</keyword>
<evidence type="ECO:0000256" key="4">
    <source>
        <dbReference type="ARBA" id="ARBA00023136"/>
    </source>
</evidence>
<reference evidence="6 7" key="1">
    <citation type="journal article" date="2018" name="ISME J.">
        <title>A methanotrophic archaeon couples anaerobic oxidation of methane to Fe(III) reduction.</title>
        <authorList>
            <person name="Cai C."/>
            <person name="Leu A.O."/>
            <person name="Xie G.J."/>
            <person name="Guo J."/>
            <person name="Feng Y."/>
            <person name="Zhao J.X."/>
            <person name="Tyson G.W."/>
            <person name="Yuan Z."/>
            <person name="Hu S."/>
        </authorList>
    </citation>
    <scope>NUCLEOTIDE SEQUENCE [LARGE SCALE GENOMIC DNA]</scope>
    <source>
        <strain evidence="6">FeB_12</strain>
    </source>
</reference>
<sequence length="307" mass="34432">MAGWLKAVDLFFAARPMLHLPIWSIYLVCLHYHHQLDGGRFDRWNLLMLLCLSFLAAGSYWWNQSFDAESDFENRKLGFLQRGFLNRAQLSSAFLISSLVGLAIAPIYSALVLAIFAQAFVLSFTYSAPPFRLKDRPFWGLFANAWGIGFLVPFCVMPELTIHNAGLLGWDNPIYFFFAVASIYIITTIPDAAGDRLAGKRTIAVLFGKRAALVLALILVLLSAVIAYWSGYVLLCGISLASALTIVTAIVFRSVRVTLAAAKTPILLLTILAGYFYPVYFVFIIVLVTLTRLYYARRFHMTYPRLA</sequence>
<dbReference type="AlphaFoldDB" id="A0A855WUY4"/>
<proteinExistence type="predicted"/>
<evidence type="ECO:0000313" key="7">
    <source>
        <dbReference type="Proteomes" id="UP000250918"/>
    </source>
</evidence>
<dbReference type="EMBL" id="PQAP01000203">
    <property type="protein sequence ID" value="PWB68385.1"/>
    <property type="molecule type" value="Genomic_DNA"/>
</dbReference>
<organism evidence="6 7">
    <name type="scientific">candidate division GN15 bacterium</name>
    <dbReference type="NCBI Taxonomy" id="2072418"/>
    <lineage>
        <taxon>Bacteria</taxon>
        <taxon>candidate division GN15</taxon>
    </lineage>
</organism>
<dbReference type="GO" id="GO:0016765">
    <property type="term" value="F:transferase activity, transferring alkyl or aryl (other than methyl) groups"/>
    <property type="evidence" value="ECO:0007669"/>
    <property type="project" value="InterPro"/>
</dbReference>
<name>A0A855WUY4_9BACT</name>
<dbReference type="InterPro" id="IPR000537">
    <property type="entry name" value="UbiA_prenyltransferase"/>
</dbReference>
<dbReference type="PANTHER" id="PTHR42723:SF1">
    <property type="entry name" value="CHLOROPHYLL SYNTHASE, CHLOROPLASTIC"/>
    <property type="match status" value="1"/>
</dbReference>
<feature type="transmembrane region" description="Helical" evidence="5">
    <location>
        <begin position="44"/>
        <end position="62"/>
    </location>
</feature>